<dbReference type="EMBL" id="CM026427">
    <property type="protein sequence ID" value="KAG0569961.1"/>
    <property type="molecule type" value="Genomic_DNA"/>
</dbReference>
<accession>A0A8T0HDX5</accession>
<comment type="caution">
    <text evidence="1">The sequence shown here is derived from an EMBL/GenBank/DDBJ whole genome shotgun (WGS) entry which is preliminary data.</text>
</comment>
<dbReference type="Proteomes" id="UP000822688">
    <property type="component" value="Chromosome 6"/>
</dbReference>
<proteinExistence type="predicted"/>
<evidence type="ECO:0000313" key="1">
    <source>
        <dbReference type="EMBL" id="KAG0569961.1"/>
    </source>
</evidence>
<dbReference type="AlphaFoldDB" id="A0A8T0HDX5"/>
<organism evidence="1 2">
    <name type="scientific">Ceratodon purpureus</name>
    <name type="common">Fire moss</name>
    <name type="synonym">Dicranum purpureum</name>
    <dbReference type="NCBI Taxonomy" id="3225"/>
    <lineage>
        <taxon>Eukaryota</taxon>
        <taxon>Viridiplantae</taxon>
        <taxon>Streptophyta</taxon>
        <taxon>Embryophyta</taxon>
        <taxon>Bryophyta</taxon>
        <taxon>Bryophytina</taxon>
        <taxon>Bryopsida</taxon>
        <taxon>Dicranidae</taxon>
        <taxon>Pseudoditrichales</taxon>
        <taxon>Ditrichaceae</taxon>
        <taxon>Ceratodon</taxon>
    </lineage>
</organism>
<gene>
    <name evidence="1" type="ORF">KC19_6G128400</name>
</gene>
<reference evidence="1 2" key="1">
    <citation type="submission" date="2020-06" db="EMBL/GenBank/DDBJ databases">
        <title>WGS assembly of Ceratodon purpureus strain R40.</title>
        <authorList>
            <person name="Carey S.B."/>
            <person name="Jenkins J."/>
            <person name="Shu S."/>
            <person name="Lovell J.T."/>
            <person name="Sreedasyam A."/>
            <person name="Maumus F."/>
            <person name="Tiley G.P."/>
            <person name="Fernandez-Pozo N."/>
            <person name="Barry K."/>
            <person name="Chen C."/>
            <person name="Wang M."/>
            <person name="Lipzen A."/>
            <person name="Daum C."/>
            <person name="Saski C.A."/>
            <person name="Payton A.C."/>
            <person name="Mcbreen J.C."/>
            <person name="Conrad R.E."/>
            <person name="Kollar L.M."/>
            <person name="Olsson S."/>
            <person name="Huttunen S."/>
            <person name="Landis J.B."/>
            <person name="Wickett N.J."/>
            <person name="Johnson M.G."/>
            <person name="Rensing S.A."/>
            <person name="Grimwood J."/>
            <person name="Schmutz J."/>
            <person name="Mcdaniel S.F."/>
        </authorList>
    </citation>
    <scope>NUCLEOTIDE SEQUENCE [LARGE SCALE GENOMIC DNA]</scope>
    <source>
        <strain evidence="1 2">R40</strain>
    </source>
</reference>
<protein>
    <submittedName>
        <fullName evidence="1">Uncharacterized protein</fullName>
    </submittedName>
</protein>
<keyword evidence="2" id="KW-1185">Reference proteome</keyword>
<evidence type="ECO:0000313" key="2">
    <source>
        <dbReference type="Proteomes" id="UP000822688"/>
    </source>
</evidence>
<sequence>MLETTEAIHWFRHLEAETPCKGWQMMAAIMQRNPDCHWLSGMYHYDRRTGARNHSSGRGSTPLACWRRKPAQCREGGCELQQKHAPSHTLGNARGSNPWPSHLSCLFAVETLLFDCNRIFSKASA</sequence>
<name>A0A8T0HDX5_CERPU</name>